<evidence type="ECO:0000313" key="1">
    <source>
        <dbReference type="EMBL" id="KKM92168.1"/>
    </source>
</evidence>
<organism evidence="1">
    <name type="scientific">marine sediment metagenome</name>
    <dbReference type="NCBI Taxonomy" id="412755"/>
    <lineage>
        <taxon>unclassified sequences</taxon>
        <taxon>metagenomes</taxon>
        <taxon>ecological metagenomes</taxon>
    </lineage>
</organism>
<feature type="non-terminal residue" evidence="1">
    <location>
        <position position="421"/>
    </location>
</feature>
<dbReference type="AlphaFoldDB" id="A0A0F9LF72"/>
<protein>
    <submittedName>
        <fullName evidence="1">Uncharacterized protein</fullName>
    </submittedName>
</protein>
<reference evidence="1" key="1">
    <citation type="journal article" date="2015" name="Nature">
        <title>Complex archaea that bridge the gap between prokaryotes and eukaryotes.</title>
        <authorList>
            <person name="Spang A."/>
            <person name="Saw J.H."/>
            <person name="Jorgensen S.L."/>
            <person name="Zaremba-Niedzwiedzka K."/>
            <person name="Martijn J."/>
            <person name="Lind A.E."/>
            <person name="van Eijk R."/>
            <person name="Schleper C."/>
            <person name="Guy L."/>
            <person name="Ettema T.J."/>
        </authorList>
    </citation>
    <scope>NUCLEOTIDE SEQUENCE</scope>
</reference>
<accession>A0A0F9LF72</accession>
<dbReference type="EMBL" id="LAZR01006430">
    <property type="protein sequence ID" value="KKM92168.1"/>
    <property type="molecule type" value="Genomic_DNA"/>
</dbReference>
<gene>
    <name evidence="1" type="ORF">LCGC14_1221070</name>
</gene>
<sequence length="421" mass="43611">MKKFLIILLFIVFMAQPCLGTFVESLDNRKTYKNSYRWTGKPKDKILLWAKEVEDRLTGAVSIEFSSYTATDTEPGTTAGMFYYDLSENKFKYYNGGSWIAIESGSTGNSLDGAYDVGSSITVDASPVTLTTDTGSGIIAMSIDHGGASNNSDGLAIATAGSGDGLQITAEDTDSVGARLIAAAAQTVSLAVFEGSTSNWDGADDVGMVHINTDDPLIHTGASLLYVVQSGTPIASAEGFLARFVQSGTAQTNATAVEIEVKATQPALAVNGITKINGQTAAGAPIFQVAGVGDSGNADAMTITNDGSGDCLQITPTDTDSGGINMVAKAAGTVPLIIVDGVTGDWDGADDKGMINITHDSALIDAGASLLYVAQTTAVKSDAEGFLARFFSDATKQASAFAVEIEVTNQQPALKVNNNVT</sequence>
<comment type="caution">
    <text evidence="1">The sequence shown here is derived from an EMBL/GenBank/DDBJ whole genome shotgun (WGS) entry which is preliminary data.</text>
</comment>
<name>A0A0F9LF72_9ZZZZ</name>
<proteinExistence type="predicted"/>